<proteinExistence type="predicted"/>
<reference evidence="1" key="1">
    <citation type="journal article" date="2011" name="PLoS Biol.">
        <title>Gene gain and loss during evolution of obligate parasitism in the white rust pathogen of Arabidopsis thaliana.</title>
        <authorList>
            <person name="Kemen E."/>
            <person name="Gardiner A."/>
            <person name="Schultz-Larsen T."/>
            <person name="Kemen A.C."/>
            <person name="Balmuth A.L."/>
            <person name="Robert-Seilaniantz A."/>
            <person name="Bailey K."/>
            <person name="Holub E."/>
            <person name="Studholme D.J."/>
            <person name="Maclean D."/>
            <person name="Jones J.D."/>
        </authorList>
    </citation>
    <scope>NUCLEOTIDE SEQUENCE</scope>
</reference>
<name>F0WZ61_9STRA</name>
<dbReference type="EMBL" id="FR824456">
    <property type="protein sequence ID" value="CCA26777.1"/>
    <property type="molecule type" value="Genomic_DNA"/>
</dbReference>
<reference evidence="1" key="2">
    <citation type="submission" date="2011-02" db="EMBL/GenBank/DDBJ databases">
        <authorList>
            <person name="MacLean D."/>
        </authorList>
    </citation>
    <scope>NUCLEOTIDE SEQUENCE</scope>
</reference>
<evidence type="ECO:0000313" key="1">
    <source>
        <dbReference type="EMBL" id="CCA26777.1"/>
    </source>
</evidence>
<accession>F0WZ61</accession>
<gene>
    <name evidence="1" type="primary">AlNc14C413G11467</name>
    <name evidence="1" type="ORF">ALNC14_129210</name>
</gene>
<sequence>MYRDMKIQRFSAAFLLSAYVSPECDEMDQVHSSTESSMLKNSIECLSLLSDSRPICLDENDDKRLGISLIQALSVLFMKKNRHPCTDSNHCFSLSLIDFGKG</sequence>
<dbReference type="AlphaFoldDB" id="F0WZ61"/>
<protein>
    <submittedName>
        <fullName evidence="1">AlNc14C413G11467 protein</fullName>
    </submittedName>
</protein>
<organism evidence="1">
    <name type="scientific">Albugo laibachii Nc14</name>
    <dbReference type="NCBI Taxonomy" id="890382"/>
    <lineage>
        <taxon>Eukaryota</taxon>
        <taxon>Sar</taxon>
        <taxon>Stramenopiles</taxon>
        <taxon>Oomycota</taxon>
        <taxon>Peronosporomycetes</taxon>
        <taxon>Albuginales</taxon>
        <taxon>Albuginaceae</taxon>
        <taxon>Albugo</taxon>
    </lineage>
</organism>
<dbReference type="HOGENOM" id="CLU_2282703_0_0_1"/>